<evidence type="ECO:0000313" key="2">
    <source>
        <dbReference type="Proteomes" id="UP001386955"/>
    </source>
</evidence>
<comment type="caution">
    <text evidence="1">The sequence shown here is derived from an EMBL/GenBank/DDBJ whole genome shotgun (WGS) entry which is preliminary data.</text>
</comment>
<reference evidence="1 2" key="1">
    <citation type="submission" date="2024-01" db="EMBL/GenBank/DDBJ databases">
        <title>The genomes of 5 underutilized Papilionoideae crops provide insights into root nodulation and disease resistanc.</title>
        <authorList>
            <person name="Jiang F."/>
        </authorList>
    </citation>
    <scope>NUCLEOTIDE SEQUENCE [LARGE SCALE GENOMIC DNA]</scope>
    <source>
        <strain evidence="1">DUOXIRENSHENG_FW03</strain>
        <tissue evidence="1">Leaves</tissue>
    </source>
</reference>
<evidence type="ECO:0000313" key="1">
    <source>
        <dbReference type="EMBL" id="KAK7395984.1"/>
    </source>
</evidence>
<accession>A0AAN9XKS8</accession>
<dbReference type="EMBL" id="JAYMYS010000004">
    <property type="protein sequence ID" value="KAK7395984.1"/>
    <property type="molecule type" value="Genomic_DNA"/>
</dbReference>
<gene>
    <name evidence="1" type="ORF">VNO78_16640</name>
</gene>
<protein>
    <submittedName>
        <fullName evidence="1">Uncharacterized protein</fullName>
    </submittedName>
</protein>
<dbReference type="Proteomes" id="UP001386955">
    <property type="component" value="Unassembled WGS sequence"/>
</dbReference>
<proteinExistence type="predicted"/>
<keyword evidence="2" id="KW-1185">Reference proteome</keyword>
<organism evidence="1 2">
    <name type="scientific">Psophocarpus tetragonolobus</name>
    <name type="common">Winged bean</name>
    <name type="synonym">Dolichos tetragonolobus</name>
    <dbReference type="NCBI Taxonomy" id="3891"/>
    <lineage>
        <taxon>Eukaryota</taxon>
        <taxon>Viridiplantae</taxon>
        <taxon>Streptophyta</taxon>
        <taxon>Embryophyta</taxon>
        <taxon>Tracheophyta</taxon>
        <taxon>Spermatophyta</taxon>
        <taxon>Magnoliopsida</taxon>
        <taxon>eudicotyledons</taxon>
        <taxon>Gunneridae</taxon>
        <taxon>Pentapetalae</taxon>
        <taxon>rosids</taxon>
        <taxon>fabids</taxon>
        <taxon>Fabales</taxon>
        <taxon>Fabaceae</taxon>
        <taxon>Papilionoideae</taxon>
        <taxon>50 kb inversion clade</taxon>
        <taxon>NPAAA clade</taxon>
        <taxon>indigoferoid/millettioid clade</taxon>
        <taxon>Phaseoleae</taxon>
        <taxon>Psophocarpus</taxon>
    </lineage>
</organism>
<name>A0AAN9XKS8_PSOTE</name>
<dbReference type="AlphaFoldDB" id="A0AAN9XKS8"/>
<sequence>MLEGDKMGLEKEVDLRKVKTKELEDGIRRLKGEVERLKVVEVARNGLVAKVEGFDSLEALWWDDLSAKLKKANLEIAIQFLDLMPDGPFKDVVDGKILDAADEGVE</sequence>